<evidence type="ECO:0000313" key="2">
    <source>
        <dbReference type="Proteomes" id="UP001059041"/>
    </source>
</evidence>
<comment type="caution">
    <text evidence="1">The sequence shown here is derived from an EMBL/GenBank/DDBJ whole genome shotgun (WGS) entry which is preliminary data.</text>
</comment>
<accession>A0A9W7WT85</accession>
<dbReference type="AlphaFoldDB" id="A0A9W7WT85"/>
<evidence type="ECO:0000313" key="1">
    <source>
        <dbReference type="EMBL" id="KAI7807908.1"/>
    </source>
</evidence>
<gene>
    <name evidence="1" type="ORF">IRJ41_012571</name>
</gene>
<protein>
    <submittedName>
        <fullName evidence="1">Uncharacterized protein</fullName>
    </submittedName>
</protein>
<sequence length="87" mass="10254">MFSGPINFCRKNSDGTENLWKKVSVNAVMQIRSSNPANRVFFLLINVKRFFGLKSFELKLRFLLLDLVHRIRMTYKWCFSGGTMFLK</sequence>
<dbReference type="EMBL" id="JAFHDT010000007">
    <property type="protein sequence ID" value="KAI7807908.1"/>
    <property type="molecule type" value="Genomic_DNA"/>
</dbReference>
<organism evidence="1 2">
    <name type="scientific">Triplophysa rosa</name>
    <name type="common">Cave loach</name>
    <dbReference type="NCBI Taxonomy" id="992332"/>
    <lineage>
        <taxon>Eukaryota</taxon>
        <taxon>Metazoa</taxon>
        <taxon>Chordata</taxon>
        <taxon>Craniata</taxon>
        <taxon>Vertebrata</taxon>
        <taxon>Euteleostomi</taxon>
        <taxon>Actinopterygii</taxon>
        <taxon>Neopterygii</taxon>
        <taxon>Teleostei</taxon>
        <taxon>Ostariophysi</taxon>
        <taxon>Cypriniformes</taxon>
        <taxon>Nemacheilidae</taxon>
        <taxon>Triplophysa</taxon>
    </lineage>
</organism>
<name>A0A9W7WT85_TRIRA</name>
<reference evidence="1" key="1">
    <citation type="submission" date="2021-02" db="EMBL/GenBank/DDBJ databases">
        <title>Comparative genomics reveals that relaxation of natural selection precedes convergent phenotypic evolution of cavefish.</title>
        <authorList>
            <person name="Peng Z."/>
        </authorList>
    </citation>
    <scope>NUCLEOTIDE SEQUENCE</scope>
    <source>
        <tissue evidence="1">Muscle</tissue>
    </source>
</reference>
<keyword evidence="2" id="KW-1185">Reference proteome</keyword>
<dbReference type="Proteomes" id="UP001059041">
    <property type="component" value="Linkage Group LG7"/>
</dbReference>
<proteinExistence type="predicted"/>